<name>A0ABS8S8V9_DATST</name>
<comment type="caution">
    <text evidence="1">The sequence shown here is derived from an EMBL/GenBank/DDBJ whole genome shotgun (WGS) entry which is preliminary data.</text>
</comment>
<gene>
    <name evidence="1" type="ORF">HAX54_027614</name>
</gene>
<dbReference type="Proteomes" id="UP000823775">
    <property type="component" value="Unassembled WGS sequence"/>
</dbReference>
<dbReference type="EMBL" id="JACEIK010000336">
    <property type="protein sequence ID" value="MCD7455269.1"/>
    <property type="molecule type" value="Genomic_DNA"/>
</dbReference>
<organism evidence="1 2">
    <name type="scientific">Datura stramonium</name>
    <name type="common">Jimsonweed</name>
    <name type="synonym">Common thornapple</name>
    <dbReference type="NCBI Taxonomy" id="4076"/>
    <lineage>
        <taxon>Eukaryota</taxon>
        <taxon>Viridiplantae</taxon>
        <taxon>Streptophyta</taxon>
        <taxon>Embryophyta</taxon>
        <taxon>Tracheophyta</taxon>
        <taxon>Spermatophyta</taxon>
        <taxon>Magnoliopsida</taxon>
        <taxon>eudicotyledons</taxon>
        <taxon>Gunneridae</taxon>
        <taxon>Pentapetalae</taxon>
        <taxon>asterids</taxon>
        <taxon>lamiids</taxon>
        <taxon>Solanales</taxon>
        <taxon>Solanaceae</taxon>
        <taxon>Solanoideae</taxon>
        <taxon>Datureae</taxon>
        <taxon>Datura</taxon>
    </lineage>
</organism>
<evidence type="ECO:0000313" key="1">
    <source>
        <dbReference type="EMBL" id="MCD7455269.1"/>
    </source>
</evidence>
<sequence>MNQVPQYDRGCHRTGTPVLWPARQVGRPRQGEAQHGGMYGTMACATHKIEEAQLADIARRAEAAQLAAALVERNRYNPPRHHRLSAVQNALFEWEYDQE</sequence>
<keyword evidence="2" id="KW-1185">Reference proteome</keyword>
<protein>
    <submittedName>
        <fullName evidence="1">Uncharacterized protein</fullName>
    </submittedName>
</protein>
<accession>A0ABS8S8V9</accession>
<proteinExistence type="predicted"/>
<reference evidence="1 2" key="1">
    <citation type="journal article" date="2021" name="BMC Genomics">
        <title>Datura genome reveals duplications of psychoactive alkaloid biosynthetic genes and high mutation rate following tissue culture.</title>
        <authorList>
            <person name="Rajewski A."/>
            <person name="Carter-House D."/>
            <person name="Stajich J."/>
            <person name="Litt A."/>
        </authorList>
    </citation>
    <scope>NUCLEOTIDE SEQUENCE [LARGE SCALE GENOMIC DNA]</scope>
    <source>
        <strain evidence="1">AR-01</strain>
    </source>
</reference>
<evidence type="ECO:0000313" key="2">
    <source>
        <dbReference type="Proteomes" id="UP000823775"/>
    </source>
</evidence>